<dbReference type="GO" id="GO:0003824">
    <property type="term" value="F:catalytic activity"/>
    <property type="evidence" value="ECO:0007669"/>
    <property type="project" value="UniProtKB-ARBA"/>
</dbReference>
<dbReference type="Gene3D" id="3.90.226.10">
    <property type="entry name" value="2-enoyl-CoA Hydratase, Chain A, domain 1"/>
    <property type="match status" value="1"/>
</dbReference>
<gene>
    <name evidence="1" type="primary">paaF</name>
    <name evidence="1" type="ORF">BN1051_00269</name>
</gene>
<dbReference type="CDD" id="cd06558">
    <property type="entry name" value="crotonase-like"/>
    <property type="match status" value="1"/>
</dbReference>
<dbReference type="Pfam" id="PF00378">
    <property type="entry name" value="ECH_1"/>
    <property type="match status" value="1"/>
</dbReference>
<dbReference type="EMBL" id="LN483070">
    <property type="protein sequence ID" value="CEA06964.1"/>
    <property type="molecule type" value="Genomic_DNA"/>
</dbReference>
<evidence type="ECO:0000313" key="1">
    <source>
        <dbReference type="EMBL" id="CEA06964.1"/>
    </source>
</evidence>
<dbReference type="AlphaFoldDB" id="A0A078ML31"/>
<dbReference type="PANTHER" id="PTHR43459:SF1">
    <property type="entry name" value="EG:BACN32G11.4 PROTEIN"/>
    <property type="match status" value="1"/>
</dbReference>
<dbReference type="PANTHER" id="PTHR43459">
    <property type="entry name" value="ENOYL-COA HYDRATASE"/>
    <property type="match status" value="1"/>
</dbReference>
<reference evidence="1" key="1">
    <citation type="submission" date="2014-07" db="EMBL/GenBank/DDBJ databases">
        <authorList>
            <person name="Urmite Genomes Urmite Genomes"/>
        </authorList>
    </citation>
    <scope>NUCLEOTIDE SEQUENCE</scope>
    <source>
        <strain evidence="1">11W110_air</strain>
    </source>
</reference>
<protein>
    <submittedName>
        <fullName evidence="1">2,3-dehydroadipyl-CoA hydratase</fullName>
    </submittedName>
</protein>
<proteinExistence type="predicted"/>
<sequence>MASAETEILAEFRNGVAWLRINGPDRLNALSTAALRALADGLDAARDADAVVLTGTGRAFCTGADLGTDVTAETVDAAGALVNLIAEVPVPVVAAVNGPAAGVGASIALACDLVLAAESAFFLLPFLPLGLVPDGGATHSVLAGAGRARAARMAFGGERIPAALAAEWGLVGEVVPDADLPGRVDQLLDRLASAPRTAVRETKRLLREAEAPALRAAAQRELDVQSELLAGPEYALAREGFLNKKPVDFRAARAGRVP</sequence>
<dbReference type="InterPro" id="IPR001753">
    <property type="entry name" value="Enoyl-CoA_hydra/iso"/>
</dbReference>
<dbReference type="SUPFAM" id="SSF52096">
    <property type="entry name" value="ClpP/crotonase"/>
    <property type="match status" value="1"/>
</dbReference>
<name>A0A078ML31_9MICC</name>
<accession>A0A078ML31</accession>
<organism evidence="1">
    <name type="scientific">Arthrobacter saudimassiliensis</name>
    <dbReference type="NCBI Taxonomy" id="1461584"/>
    <lineage>
        <taxon>Bacteria</taxon>
        <taxon>Bacillati</taxon>
        <taxon>Actinomycetota</taxon>
        <taxon>Actinomycetes</taxon>
        <taxon>Micrococcales</taxon>
        <taxon>Micrococcaceae</taxon>
        <taxon>Arthrobacter</taxon>
    </lineage>
</organism>
<dbReference type="PATRIC" id="fig|1461584.3.peg.265"/>
<dbReference type="InterPro" id="IPR029045">
    <property type="entry name" value="ClpP/crotonase-like_dom_sf"/>
</dbReference>